<reference evidence="2 3" key="1">
    <citation type="submission" date="2019-05" db="EMBL/GenBank/DDBJ databases">
        <authorList>
            <person name="Qu J.-H."/>
        </authorList>
    </citation>
    <scope>NUCLEOTIDE SEQUENCE [LARGE SCALE GENOMIC DNA]</scope>
    <source>
        <strain evidence="2 3">Z12</strain>
    </source>
</reference>
<dbReference type="Gene3D" id="2.130.10.10">
    <property type="entry name" value="YVTN repeat-like/Quinoprotein amine dehydrogenase"/>
    <property type="match status" value="2"/>
</dbReference>
<feature type="signal peptide" evidence="1">
    <location>
        <begin position="1"/>
        <end position="22"/>
    </location>
</feature>
<gene>
    <name evidence="2" type="ORF">FEM55_22300</name>
</gene>
<dbReference type="InterPro" id="IPR011110">
    <property type="entry name" value="Reg_prop"/>
</dbReference>
<dbReference type="AlphaFoldDB" id="A0A5R9K6R6"/>
<sequence length="331" mass="35899">MLSMKRLLIVFLLFAGMLGGCKNDPDKMIDEPREPEWVVYNAANSRLPDNQVNAVVIDKSDVKWIGTANGLARLEGTDWTLYNPGNSGLPSATIQALAVEENGAVWAGTDKGLARFDGTNWAVYTTDNSMLEDNAITSIVHDSQRKITWIGTEKNLAKFDGSKWESLDLADNLIISLAVDKNGALWAGTFNHFAFIGGISKYDQGKWTVSRLDLKGYPSTFPFALAVDNQNAVLAVLGGTSVKSVVRISDGYWQEVLRPVKATGLKTILLEGDKIWVGGNTLALFGNADAECLTVPESGSSISAMALDSKGRKWLGTVFEGIAVYQTSLKQ</sequence>
<dbReference type="RefSeq" id="WP_138283533.1">
    <property type="nucleotide sequence ID" value="NZ_BMGE01000004.1"/>
</dbReference>
<keyword evidence="3" id="KW-1185">Reference proteome</keyword>
<protein>
    <recommendedName>
        <fullName evidence="4">Histidine kinase</fullName>
    </recommendedName>
</protein>
<evidence type="ECO:0000256" key="1">
    <source>
        <dbReference type="SAM" id="SignalP"/>
    </source>
</evidence>
<evidence type="ECO:0000313" key="3">
    <source>
        <dbReference type="Proteomes" id="UP000309788"/>
    </source>
</evidence>
<proteinExistence type="predicted"/>
<dbReference type="Pfam" id="PF07494">
    <property type="entry name" value="Reg_prop"/>
    <property type="match status" value="1"/>
</dbReference>
<feature type="chain" id="PRO_5024290929" description="Histidine kinase" evidence="1">
    <location>
        <begin position="23"/>
        <end position="331"/>
    </location>
</feature>
<dbReference type="Proteomes" id="UP000309788">
    <property type="component" value="Unassembled WGS sequence"/>
</dbReference>
<accession>A0A5R9K6R6</accession>
<name>A0A5R9K6R6_9BACT</name>
<dbReference type="PROSITE" id="PS51257">
    <property type="entry name" value="PROKAR_LIPOPROTEIN"/>
    <property type="match status" value="1"/>
</dbReference>
<dbReference type="OrthoDB" id="799853at2"/>
<dbReference type="InterPro" id="IPR015943">
    <property type="entry name" value="WD40/YVTN_repeat-like_dom_sf"/>
</dbReference>
<dbReference type="SUPFAM" id="SSF63829">
    <property type="entry name" value="Calcium-dependent phosphotriesterase"/>
    <property type="match status" value="1"/>
</dbReference>
<organism evidence="2 3">
    <name type="scientific">Dyadobacter sediminis</name>
    <dbReference type="NCBI Taxonomy" id="1493691"/>
    <lineage>
        <taxon>Bacteria</taxon>
        <taxon>Pseudomonadati</taxon>
        <taxon>Bacteroidota</taxon>
        <taxon>Cytophagia</taxon>
        <taxon>Cytophagales</taxon>
        <taxon>Spirosomataceae</taxon>
        <taxon>Dyadobacter</taxon>
    </lineage>
</organism>
<keyword evidence="1" id="KW-0732">Signal</keyword>
<comment type="caution">
    <text evidence="2">The sequence shown here is derived from an EMBL/GenBank/DDBJ whole genome shotgun (WGS) entry which is preliminary data.</text>
</comment>
<dbReference type="EMBL" id="VCEI01000030">
    <property type="protein sequence ID" value="TLU89473.1"/>
    <property type="molecule type" value="Genomic_DNA"/>
</dbReference>
<evidence type="ECO:0008006" key="4">
    <source>
        <dbReference type="Google" id="ProtNLM"/>
    </source>
</evidence>
<evidence type="ECO:0000313" key="2">
    <source>
        <dbReference type="EMBL" id="TLU89473.1"/>
    </source>
</evidence>